<dbReference type="GO" id="GO:0008137">
    <property type="term" value="F:NADH dehydrogenase (ubiquinone) activity"/>
    <property type="evidence" value="ECO:0007669"/>
    <property type="project" value="InterPro"/>
</dbReference>
<feature type="transmembrane region" description="Helical" evidence="5">
    <location>
        <begin position="117"/>
        <end position="139"/>
    </location>
</feature>
<dbReference type="InterPro" id="IPR003945">
    <property type="entry name" value="NU5C-like"/>
</dbReference>
<dbReference type="AlphaFoldDB" id="X0SIE8"/>
<feature type="transmembrane region" description="Helical" evidence="5">
    <location>
        <begin position="355"/>
        <end position="375"/>
    </location>
</feature>
<evidence type="ECO:0000256" key="4">
    <source>
        <dbReference type="ARBA" id="ARBA00023136"/>
    </source>
</evidence>
<proteinExistence type="predicted"/>
<evidence type="ECO:0000259" key="6">
    <source>
        <dbReference type="Pfam" id="PF00361"/>
    </source>
</evidence>
<evidence type="ECO:0000256" key="2">
    <source>
        <dbReference type="ARBA" id="ARBA00022692"/>
    </source>
</evidence>
<dbReference type="GO" id="GO:0015990">
    <property type="term" value="P:electron transport coupled proton transport"/>
    <property type="evidence" value="ECO:0007669"/>
    <property type="project" value="TreeGrafter"/>
</dbReference>
<gene>
    <name evidence="8" type="ORF">S01H1_09004</name>
</gene>
<evidence type="ECO:0000259" key="7">
    <source>
        <dbReference type="Pfam" id="PF00662"/>
    </source>
</evidence>
<comment type="caution">
    <text evidence="8">The sequence shown here is derived from an EMBL/GenBank/DDBJ whole genome shotgun (WGS) entry which is preliminary data.</text>
</comment>
<feature type="transmembrane region" description="Helical" evidence="5">
    <location>
        <begin position="321"/>
        <end position="343"/>
    </location>
</feature>
<evidence type="ECO:0008006" key="9">
    <source>
        <dbReference type="Google" id="ProtNLM"/>
    </source>
</evidence>
<evidence type="ECO:0000256" key="1">
    <source>
        <dbReference type="ARBA" id="ARBA00004141"/>
    </source>
</evidence>
<comment type="subcellular location">
    <subcellularLocation>
        <location evidence="1">Membrane</location>
        <topology evidence="1">Multi-pass membrane protein</topology>
    </subcellularLocation>
</comment>
<evidence type="ECO:0000313" key="8">
    <source>
        <dbReference type="EMBL" id="GAF80828.1"/>
    </source>
</evidence>
<feature type="domain" description="NADH-Ubiquinone oxidoreductase (complex I) chain 5 N-terminal" evidence="7">
    <location>
        <begin position="112"/>
        <end position="160"/>
    </location>
</feature>
<evidence type="ECO:0000256" key="5">
    <source>
        <dbReference type="SAM" id="Phobius"/>
    </source>
</evidence>
<reference evidence="8" key="1">
    <citation type="journal article" date="2014" name="Front. Microbiol.">
        <title>High frequency of phylogenetically diverse reductive dehalogenase-homologous genes in deep subseafloor sedimentary metagenomes.</title>
        <authorList>
            <person name="Kawai M."/>
            <person name="Futagami T."/>
            <person name="Toyoda A."/>
            <person name="Takaki Y."/>
            <person name="Nishi S."/>
            <person name="Hori S."/>
            <person name="Arai W."/>
            <person name="Tsubouchi T."/>
            <person name="Morono Y."/>
            <person name="Uchiyama I."/>
            <person name="Ito T."/>
            <person name="Fujiyama A."/>
            <person name="Inagaki F."/>
            <person name="Takami H."/>
        </authorList>
    </citation>
    <scope>NUCLEOTIDE SEQUENCE</scope>
    <source>
        <strain evidence="8">Expedition CK06-06</strain>
    </source>
</reference>
<feature type="transmembrane region" description="Helical" evidence="5">
    <location>
        <begin position="12"/>
        <end position="35"/>
    </location>
</feature>
<organism evidence="8">
    <name type="scientific">marine sediment metagenome</name>
    <dbReference type="NCBI Taxonomy" id="412755"/>
    <lineage>
        <taxon>unclassified sequences</taxon>
        <taxon>metagenomes</taxon>
        <taxon>ecological metagenomes</taxon>
    </lineage>
</organism>
<feature type="transmembrane region" description="Helical" evidence="5">
    <location>
        <begin position="213"/>
        <end position="235"/>
    </location>
</feature>
<feature type="non-terminal residue" evidence="8">
    <location>
        <position position="431"/>
    </location>
</feature>
<dbReference type="Pfam" id="PF00662">
    <property type="entry name" value="Proton_antipo_N"/>
    <property type="match status" value="1"/>
</dbReference>
<feature type="transmembrane region" description="Helical" evidence="5">
    <location>
        <begin position="42"/>
        <end position="62"/>
    </location>
</feature>
<dbReference type="GO" id="GO:0042773">
    <property type="term" value="P:ATP synthesis coupled electron transport"/>
    <property type="evidence" value="ECO:0007669"/>
    <property type="project" value="InterPro"/>
</dbReference>
<dbReference type="GO" id="GO:0003954">
    <property type="term" value="F:NADH dehydrogenase activity"/>
    <property type="evidence" value="ECO:0007669"/>
    <property type="project" value="TreeGrafter"/>
</dbReference>
<feature type="transmembrane region" description="Helical" evidence="5">
    <location>
        <begin position="159"/>
        <end position="177"/>
    </location>
</feature>
<keyword evidence="2 5" id="KW-0812">Transmembrane</keyword>
<evidence type="ECO:0000256" key="3">
    <source>
        <dbReference type="ARBA" id="ARBA00022989"/>
    </source>
</evidence>
<dbReference type="InterPro" id="IPR001750">
    <property type="entry name" value="ND/Mrp_TM"/>
</dbReference>
<dbReference type="PANTHER" id="PTHR42829:SF2">
    <property type="entry name" value="NADH-UBIQUINONE OXIDOREDUCTASE CHAIN 5"/>
    <property type="match status" value="1"/>
</dbReference>
<feature type="transmembrane region" description="Helical" evidence="5">
    <location>
        <begin position="183"/>
        <end position="201"/>
    </location>
</feature>
<dbReference type="PRINTS" id="PR01435">
    <property type="entry name" value="NPOXDRDTASE5"/>
</dbReference>
<dbReference type="InterPro" id="IPR018393">
    <property type="entry name" value="NADHpl_OxRdtase_5_subgr"/>
</dbReference>
<dbReference type="InterPro" id="IPR001516">
    <property type="entry name" value="Proton_antipo_N"/>
</dbReference>
<feature type="domain" description="NADH:quinone oxidoreductase/Mrp antiporter transmembrane" evidence="6">
    <location>
        <begin position="176"/>
        <end position="430"/>
    </location>
</feature>
<feature type="transmembrane region" description="Helical" evidence="5">
    <location>
        <begin position="387"/>
        <end position="408"/>
    </location>
</feature>
<dbReference type="NCBIfam" id="TIGR01974">
    <property type="entry name" value="NDH_I_L"/>
    <property type="match status" value="1"/>
</dbReference>
<dbReference type="Pfam" id="PF00361">
    <property type="entry name" value="Proton_antipo_M"/>
    <property type="match status" value="1"/>
</dbReference>
<accession>X0SIE8</accession>
<name>X0SIE8_9ZZZZ</name>
<dbReference type="PRINTS" id="PR01434">
    <property type="entry name" value="NADHDHGNASE5"/>
</dbReference>
<keyword evidence="3 5" id="KW-1133">Transmembrane helix</keyword>
<dbReference type="EMBL" id="BARS01004609">
    <property type="protein sequence ID" value="GAF80828.1"/>
    <property type="molecule type" value="Genomic_DNA"/>
</dbReference>
<protein>
    <recommendedName>
        <fullName evidence="9">NADH:quinone oxidoreductase/Mrp antiporter membrane subunit domain-containing protein</fullName>
    </recommendedName>
</protein>
<keyword evidence="4 5" id="KW-0472">Membrane</keyword>
<sequence length="431" mass="47595">MLAEFAPTLLPSWLYTTLPFWPLLGAIVVGIMLAVGWQRHRTYWPVVLGVAISAVLAVFLFVEIGQTHAPPPSETEVGTWSESTERAAEVGETHTIFRWISFGSQFWERGWWIEVNYFFDSLTAVMLVTVALVSLMVVIYSIGYMRDHHGEPERGYERFFAFMGLFVFSMCMLVLAGNFVLLYLGWELVGLCSYLLIGFYYKKPEAAAAAKKAFIVNRIGDFGFALGIFALYTYISPLAGTNENPLDYAVVFKYAAELTQGQLTLVSLLLMCGALGKSAQFPLHVWLPDAMEGPSPVSALIHAATMVTAGMYMVARCWPIFSASQAALTVIVVLGVIGAFLAATMATAQYDIKRILAYSTISQLAYMFVALGVGVPDSAIFHLYTHAFFKALLFLCAGSVMHAMGGVIDLREFSGLRRILPKTYWLTLIGC</sequence>
<dbReference type="PANTHER" id="PTHR42829">
    <property type="entry name" value="NADH-UBIQUINONE OXIDOREDUCTASE CHAIN 5"/>
    <property type="match status" value="1"/>
</dbReference>
<dbReference type="GO" id="GO:0016020">
    <property type="term" value="C:membrane"/>
    <property type="evidence" value="ECO:0007669"/>
    <property type="project" value="UniProtKB-SubCell"/>
</dbReference>